<keyword evidence="4 8" id="KW-0067">ATP-binding</keyword>
<reference evidence="8 9" key="1">
    <citation type="submission" date="2014-10" db="EMBL/GenBank/DDBJ databases">
        <title>Genome sequence of Clostridium aceticum DSM 1496.</title>
        <authorList>
            <person name="Poehlein A."/>
            <person name="Schiel-Bengelsdorf B."/>
            <person name="Gottschalk G."/>
            <person name="Duerre P."/>
            <person name="Daniel R."/>
        </authorList>
    </citation>
    <scope>NUCLEOTIDE SEQUENCE [LARGE SCALE GENOMIC DNA]</scope>
    <source>
        <strain evidence="8 9">DSM 1496</strain>
    </source>
</reference>
<dbReference type="Proteomes" id="UP000035704">
    <property type="component" value="Chromosome"/>
</dbReference>
<dbReference type="PROSITE" id="PS50893">
    <property type="entry name" value="ABC_TRANSPORTER_2"/>
    <property type="match status" value="1"/>
</dbReference>
<evidence type="ECO:0000313" key="9">
    <source>
        <dbReference type="Proteomes" id="UP000035704"/>
    </source>
</evidence>
<dbReference type="OrthoDB" id="9802264at2"/>
<dbReference type="PANTHER" id="PTHR43166:SF6">
    <property type="entry name" value="PHOSPHONATES IMPORT ATP-BINDING PROTEIN PHNC"/>
    <property type="match status" value="1"/>
</dbReference>
<dbReference type="RefSeq" id="WP_044824860.1">
    <property type="nucleotide sequence ID" value="NZ_CP009687.1"/>
</dbReference>
<dbReference type="EMBL" id="CP009687">
    <property type="protein sequence ID" value="AKL96311.1"/>
    <property type="molecule type" value="Genomic_DNA"/>
</dbReference>
<dbReference type="PROSITE" id="PS00211">
    <property type="entry name" value="ABC_TRANSPORTER_1"/>
    <property type="match status" value="1"/>
</dbReference>
<keyword evidence="6" id="KW-1278">Translocase</keyword>
<dbReference type="InterPro" id="IPR003439">
    <property type="entry name" value="ABC_transporter-like_ATP-bd"/>
</dbReference>
<gene>
    <name evidence="8" type="primary">phnC2</name>
    <name evidence="8" type="ORF">CACET_c28660</name>
</gene>
<dbReference type="InterPro" id="IPR050086">
    <property type="entry name" value="MetN_ABC_transporter-like"/>
</dbReference>
<keyword evidence="2" id="KW-1003">Cell membrane</keyword>
<dbReference type="InterPro" id="IPR027417">
    <property type="entry name" value="P-loop_NTPase"/>
</dbReference>
<dbReference type="GO" id="GO:0005524">
    <property type="term" value="F:ATP binding"/>
    <property type="evidence" value="ECO:0007669"/>
    <property type="project" value="UniProtKB-KW"/>
</dbReference>
<keyword evidence="3" id="KW-0547">Nucleotide-binding</keyword>
<dbReference type="GO" id="GO:0016887">
    <property type="term" value="F:ATP hydrolysis activity"/>
    <property type="evidence" value="ECO:0007669"/>
    <property type="project" value="InterPro"/>
</dbReference>
<evidence type="ECO:0000256" key="6">
    <source>
        <dbReference type="ARBA" id="ARBA00022967"/>
    </source>
</evidence>
<keyword evidence="9" id="KW-1185">Reference proteome</keyword>
<sequence>MIKLENVSVLYNKKILAVDNISLNIGKGEFVGIIGLSGSGKSSLLKTINFLVKPSNGNIYIDDTDIAPLRDRELRRIRREIGFIFQDYNLVERSSVLENVLVGRLGYKSSLKSFFGLFDDEDYKVAIDALKQVGLEEKIFVRADQLSGGQKQRVAIAKTLCQRPKIVLADEPVSSLDLSSAQTVMDYFKVINEKRKITIMINLHDVSLAKKYCSRIVALKSGKIFFDREAGDLDDQQLQKLYQ</sequence>
<name>A0A0D8IA44_9CLOT</name>
<dbReference type="PANTHER" id="PTHR43166">
    <property type="entry name" value="AMINO ACID IMPORT ATP-BINDING PROTEIN"/>
    <property type="match status" value="1"/>
</dbReference>
<dbReference type="NCBIfam" id="TIGR02315">
    <property type="entry name" value="ABC_phnC"/>
    <property type="match status" value="1"/>
</dbReference>
<dbReference type="GO" id="GO:0015416">
    <property type="term" value="F:ABC-type phosphonate transporter activity"/>
    <property type="evidence" value="ECO:0007669"/>
    <property type="project" value="InterPro"/>
</dbReference>
<evidence type="ECO:0000256" key="5">
    <source>
        <dbReference type="ARBA" id="ARBA00022885"/>
    </source>
</evidence>
<keyword evidence="1" id="KW-0813">Transport</keyword>
<evidence type="ECO:0000256" key="7">
    <source>
        <dbReference type="ARBA" id="ARBA00023136"/>
    </source>
</evidence>
<accession>A0A0D8IA44</accession>
<evidence type="ECO:0000256" key="2">
    <source>
        <dbReference type="ARBA" id="ARBA00022475"/>
    </source>
</evidence>
<dbReference type="SUPFAM" id="SSF52540">
    <property type="entry name" value="P-loop containing nucleoside triphosphate hydrolases"/>
    <property type="match status" value="1"/>
</dbReference>
<dbReference type="CDD" id="cd03256">
    <property type="entry name" value="ABC_PhnC_transporter"/>
    <property type="match status" value="1"/>
</dbReference>
<proteinExistence type="predicted"/>
<evidence type="ECO:0000256" key="3">
    <source>
        <dbReference type="ARBA" id="ARBA00022741"/>
    </source>
</evidence>
<dbReference type="InterPro" id="IPR017871">
    <property type="entry name" value="ABC_transporter-like_CS"/>
</dbReference>
<evidence type="ECO:0000256" key="1">
    <source>
        <dbReference type="ARBA" id="ARBA00022448"/>
    </source>
</evidence>
<dbReference type="Gene3D" id="3.40.50.300">
    <property type="entry name" value="P-loop containing nucleotide triphosphate hydrolases"/>
    <property type="match status" value="1"/>
</dbReference>
<dbReference type="STRING" id="84022.CACET_c28660"/>
<evidence type="ECO:0000313" key="8">
    <source>
        <dbReference type="EMBL" id="AKL96311.1"/>
    </source>
</evidence>
<protein>
    <submittedName>
        <fullName evidence="8">Phosphonate ABC transporter, ATP-binding protein PhnC</fullName>
    </submittedName>
</protein>
<dbReference type="InterPro" id="IPR012693">
    <property type="entry name" value="ABC_transpr_PhnC"/>
</dbReference>
<evidence type="ECO:0000256" key="4">
    <source>
        <dbReference type="ARBA" id="ARBA00022840"/>
    </source>
</evidence>
<organism evidence="8 9">
    <name type="scientific">Clostridium aceticum</name>
    <dbReference type="NCBI Taxonomy" id="84022"/>
    <lineage>
        <taxon>Bacteria</taxon>
        <taxon>Bacillati</taxon>
        <taxon>Bacillota</taxon>
        <taxon>Clostridia</taxon>
        <taxon>Eubacteriales</taxon>
        <taxon>Clostridiaceae</taxon>
        <taxon>Clostridium</taxon>
    </lineage>
</organism>
<dbReference type="GO" id="GO:0016020">
    <property type="term" value="C:membrane"/>
    <property type="evidence" value="ECO:0007669"/>
    <property type="project" value="InterPro"/>
</dbReference>
<dbReference type="PATRIC" id="fig|84022.5.peg.281"/>
<dbReference type="InterPro" id="IPR003593">
    <property type="entry name" value="AAA+_ATPase"/>
</dbReference>
<keyword evidence="5" id="KW-0918">Phosphonate transport</keyword>
<dbReference type="KEGG" id="cace:CACET_c28660"/>
<dbReference type="AlphaFoldDB" id="A0A0D8IA44"/>
<dbReference type="SMART" id="SM00382">
    <property type="entry name" value="AAA"/>
    <property type="match status" value="1"/>
</dbReference>
<keyword evidence="7" id="KW-0472">Membrane</keyword>
<dbReference type="Pfam" id="PF00005">
    <property type="entry name" value="ABC_tran"/>
    <property type="match status" value="1"/>
</dbReference>